<organism evidence="1 2">
    <name type="scientific">Longicatena caecimuris</name>
    <dbReference type="NCBI Taxonomy" id="1796635"/>
    <lineage>
        <taxon>Bacteria</taxon>
        <taxon>Bacillati</taxon>
        <taxon>Bacillota</taxon>
        <taxon>Erysipelotrichia</taxon>
        <taxon>Erysipelotrichales</taxon>
        <taxon>Erysipelotrichaceae</taxon>
        <taxon>Longicatena</taxon>
    </lineage>
</organism>
<name>A0A4R3T029_9FIRM</name>
<keyword evidence="2" id="KW-1185">Reference proteome</keyword>
<gene>
    <name evidence="1" type="ORF">EDD61_12420</name>
</gene>
<reference evidence="1 2" key="1">
    <citation type="submission" date="2019-03" db="EMBL/GenBank/DDBJ databases">
        <title>Genomic Encyclopedia of Type Strains, Phase IV (KMG-IV): sequencing the most valuable type-strain genomes for metagenomic binning, comparative biology and taxonomic classification.</title>
        <authorList>
            <person name="Goeker M."/>
        </authorList>
    </citation>
    <scope>NUCLEOTIDE SEQUENCE [LARGE SCALE GENOMIC DNA]</scope>
    <source>
        <strain evidence="1 2">DSM 29481</strain>
    </source>
</reference>
<comment type="caution">
    <text evidence="1">The sequence shown here is derived from an EMBL/GenBank/DDBJ whole genome shotgun (WGS) entry which is preliminary data.</text>
</comment>
<protein>
    <submittedName>
        <fullName evidence="1">Uncharacterized protein</fullName>
    </submittedName>
</protein>
<dbReference type="EMBL" id="SMBP01000024">
    <property type="protein sequence ID" value="TCU54543.1"/>
    <property type="molecule type" value="Genomic_DNA"/>
</dbReference>
<dbReference type="GeneID" id="73794473"/>
<dbReference type="AlphaFoldDB" id="A0A4R3T029"/>
<dbReference type="RefSeq" id="WP_008691264.1">
    <property type="nucleotide sequence ID" value="NZ_AP024510.1"/>
</dbReference>
<accession>A0A4R3T029</accession>
<evidence type="ECO:0000313" key="1">
    <source>
        <dbReference type="EMBL" id="TCU54543.1"/>
    </source>
</evidence>
<sequence length="133" mass="16029">MENGRDFQIPSFLYEPTTLAERLYVLRKILKQNQEDNRADFLLKEEYFSFESILSISCYSPTNIIFYYGEDMDKSTFFFKENSLNHCIYDFLANLWDTEMVYSVEETNAFYEEVIQHYETLLESSNTDHKTRR</sequence>
<evidence type="ECO:0000313" key="2">
    <source>
        <dbReference type="Proteomes" id="UP000295773"/>
    </source>
</evidence>
<dbReference type="Proteomes" id="UP000295773">
    <property type="component" value="Unassembled WGS sequence"/>
</dbReference>
<proteinExistence type="predicted"/>